<dbReference type="GeneID" id="40233191"/>
<gene>
    <name evidence="1" type="primary">40</name>
    <name evidence="1" type="ORF">PBI_DLANE_40</name>
</gene>
<proteinExistence type="predicted"/>
<dbReference type="RefSeq" id="YP_009636453.1">
    <property type="nucleotide sequence ID" value="NC_042317.1"/>
</dbReference>
<dbReference type="Proteomes" id="UP000008409">
    <property type="component" value="Segment"/>
</dbReference>
<dbReference type="EMBL" id="JF937093">
    <property type="protein sequence ID" value="AEK08584.1"/>
    <property type="molecule type" value="Genomic_DNA"/>
</dbReference>
<name>G1D1D4_9CAUD</name>
<evidence type="ECO:0000313" key="1">
    <source>
        <dbReference type="EMBL" id="AEK08584.1"/>
    </source>
</evidence>
<dbReference type="KEGG" id="vg:40233191"/>
<sequence>MLYSGRIRHTERNSKMSTITTSDLIAEYEARIAGRWVKCQLGSTRAVSRQRKINDLVDEISRRADDGDPVALAWYEEDVR</sequence>
<keyword evidence="2" id="KW-1185">Reference proteome</keyword>
<reference evidence="1 2" key="1">
    <citation type="journal article" date="2012" name="J. Virol.">
        <title>Complete Genome Sequences of 138 Mycobacteriophages.</title>
        <authorList>
            <consortium name="the Science Education Alliance Phage Hunters Advancing Genomics and Evolutionary Science Program"/>
            <consortium name="the KwaZulu-Natal Research Institute for Tuberculosis and HIV Mycobacterial Genetics Course Students"/>
            <consortium name="the Phage Hunters Integrating Research and Education Program"/>
            <person name="Hatfull G.F."/>
        </authorList>
    </citation>
    <scope>NUCLEOTIDE SEQUENCE [LARGE SCALE GENOMIC DNA]</scope>
</reference>
<protein>
    <submittedName>
        <fullName evidence="1">Uncharacterized protein</fullName>
    </submittedName>
</protein>
<organism evidence="1 2">
    <name type="scientific">Mycobacterium phage DLane</name>
    <dbReference type="NCBI Taxonomy" id="2922203"/>
    <lineage>
        <taxon>Viruses</taxon>
        <taxon>Duplodnaviria</taxon>
        <taxon>Heunggongvirae</taxon>
        <taxon>Uroviricota</taxon>
        <taxon>Caudoviricetes</taxon>
        <taxon>Gracegardnervirinae</taxon>
        <taxon>Cheoctovirus</taxon>
        <taxon>Cheoctovirus dlane</taxon>
        <taxon>Mycobacterium virus Dlane</taxon>
    </lineage>
</organism>
<evidence type="ECO:0000313" key="2">
    <source>
        <dbReference type="Proteomes" id="UP000008409"/>
    </source>
</evidence>
<accession>G1D1D4</accession>